<dbReference type="OrthoDB" id="283609at2759"/>
<reference evidence="1 2" key="1">
    <citation type="submission" date="2016-11" db="EMBL/GenBank/DDBJ databases">
        <title>The macronuclear genome of Stentor coeruleus: a giant cell with tiny introns.</title>
        <authorList>
            <person name="Slabodnick M."/>
            <person name="Ruby J.G."/>
            <person name="Reiff S.B."/>
            <person name="Swart E.C."/>
            <person name="Gosai S."/>
            <person name="Prabakaran S."/>
            <person name="Witkowska E."/>
            <person name="Larue G.E."/>
            <person name="Fisher S."/>
            <person name="Freeman R.M."/>
            <person name="Gunawardena J."/>
            <person name="Chu W."/>
            <person name="Stover N.A."/>
            <person name="Gregory B.D."/>
            <person name="Nowacki M."/>
            <person name="Derisi J."/>
            <person name="Roy S.W."/>
            <person name="Marshall W.F."/>
            <person name="Sood P."/>
        </authorList>
    </citation>
    <scope>NUCLEOTIDE SEQUENCE [LARGE SCALE GENOMIC DNA]</scope>
    <source>
        <strain evidence="1">WM001</strain>
    </source>
</reference>
<gene>
    <name evidence="1" type="ORF">SteCoe_23434</name>
</gene>
<dbReference type="Proteomes" id="UP000187209">
    <property type="component" value="Unassembled WGS sequence"/>
</dbReference>
<accession>A0A1R2BJV4</accession>
<protein>
    <submittedName>
        <fullName evidence="1">Uncharacterized protein</fullName>
    </submittedName>
</protein>
<name>A0A1R2BJV4_9CILI</name>
<keyword evidence="2" id="KW-1185">Reference proteome</keyword>
<dbReference type="AlphaFoldDB" id="A0A1R2BJV4"/>
<organism evidence="1 2">
    <name type="scientific">Stentor coeruleus</name>
    <dbReference type="NCBI Taxonomy" id="5963"/>
    <lineage>
        <taxon>Eukaryota</taxon>
        <taxon>Sar</taxon>
        <taxon>Alveolata</taxon>
        <taxon>Ciliophora</taxon>
        <taxon>Postciliodesmatophora</taxon>
        <taxon>Heterotrichea</taxon>
        <taxon>Heterotrichida</taxon>
        <taxon>Stentoridae</taxon>
        <taxon>Stentor</taxon>
    </lineage>
</organism>
<comment type="caution">
    <text evidence="1">The sequence shown here is derived from an EMBL/GenBank/DDBJ whole genome shotgun (WGS) entry which is preliminary data.</text>
</comment>
<evidence type="ECO:0000313" key="1">
    <source>
        <dbReference type="EMBL" id="OMJ77036.1"/>
    </source>
</evidence>
<evidence type="ECO:0000313" key="2">
    <source>
        <dbReference type="Proteomes" id="UP000187209"/>
    </source>
</evidence>
<dbReference type="EMBL" id="MPUH01000596">
    <property type="protein sequence ID" value="OMJ77036.1"/>
    <property type="molecule type" value="Genomic_DNA"/>
</dbReference>
<sequence>MEKKAHHSVMPKTNYYRSDGTGRDTYIAYDNGGCFQPMSKVHSQTKIVIRPKSGVSRSSLRSLHYISDGTGRDSYIRVGDGGLHASSSPGYFLNEFKHSLRDYRPLKTVTDPYTWTQSSWKSFKTRCVSREASKKIQDCVNRLYFKK</sequence>
<proteinExistence type="predicted"/>